<sequence length="66" mass="6867">MAQTGALGEHLCDVGEAGVKGGHGGIDVGAVTRGKDNYLTYVGAEECLRTVHTRQTFEGRDSGSVM</sequence>
<organism evidence="1 2">
    <name type="scientific">Rhizocola hellebori</name>
    <dbReference type="NCBI Taxonomy" id="1392758"/>
    <lineage>
        <taxon>Bacteria</taxon>
        <taxon>Bacillati</taxon>
        <taxon>Actinomycetota</taxon>
        <taxon>Actinomycetes</taxon>
        <taxon>Micromonosporales</taxon>
        <taxon>Micromonosporaceae</taxon>
        <taxon>Rhizocola</taxon>
    </lineage>
</organism>
<proteinExistence type="predicted"/>
<dbReference type="Proteomes" id="UP000612899">
    <property type="component" value="Unassembled WGS sequence"/>
</dbReference>
<evidence type="ECO:0000313" key="2">
    <source>
        <dbReference type="Proteomes" id="UP000612899"/>
    </source>
</evidence>
<keyword evidence="2" id="KW-1185">Reference proteome</keyword>
<protein>
    <submittedName>
        <fullName evidence="1">Uncharacterized protein</fullName>
    </submittedName>
</protein>
<gene>
    <name evidence="1" type="ORF">Rhe02_67790</name>
</gene>
<evidence type="ECO:0000313" key="1">
    <source>
        <dbReference type="EMBL" id="GIH08712.1"/>
    </source>
</evidence>
<name>A0A8J3VJP6_9ACTN</name>
<dbReference type="AlphaFoldDB" id="A0A8J3VJP6"/>
<dbReference type="EMBL" id="BONY01000054">
    <property type="protein sequence ID" value="GIH08712.1"/>
    <property type="molecule type" value="Genomic_DNA"/>
</dbReference>
<comment type="caution">
    <text evidence="1">The sequence shown here is derived from an EMBL/GenBank/DDBJ whole genome shotgun (WGS) entry which is preliminary data.</text>
</comment>
<accession>A0A8J3VJP6</accession>
<reference evidence="1" key="1">
    <citation type="submission" date="2021-01" db="EMBL/GenBank/DDBJ databases">
        <title>Whole genome shotgun sequence of Rhizocola hellebori NBRC 109834.</title>
        <authorList>
            <person name="Komaki H."/>
            <person name="Tamura T."/>
        </authorList>
    </citation>
    <scope>NUCLEOTIDE SEQUENCE</scope>
    <source>
        <strain evidence="1">NBRC 109834</strain>
    </source>
</reference>